<name>A0A7X1B0D7_9BACT</name>
<comment type="caution">
    <text evidence="4">The sequence shown here is derived from an EMBL/GenBank/DDBJ whole genome shotgun (WGS) entry which is preliminary data.</text>
</comment>
<evidence type="ECO:0000259" key="3">
    <source>
        <dbReference type="PROSITE" id="PS50110"/>
    </source>
</evidence>
<dbReference type="AlphaFoldDB" id="A0A7X1B0D7"/>
<keyword evidence="5" id="KW-1185">Reference proteome</keyword>
<dbReference type="PANTHER" id="PTHR44591">
    <property type="entry name" value="STRESS RESPONSE REGULATOR PROTEIN 1"/>
    <property type="match status" value="1"/>
</dbReference>
<gene>
    <name evidence="4" type="ORF">H5P30_10630</name>
</gene>
<dbReference type="Gene3D" id="3.40.50.2300">
    <property type="match status" value="1"/>
</dbReference>
<dbReference type="InterPro" id="IPR050595">
    <property type="entry name" value="Bact_response_regulator"/>
</dbReference>
<dbReference type="InterPro" id="IPR001789">
    <property type="entry name" value="Sig_transdc_resp-reg_receiver"/>
</dbReference>
<proteinExistence type="predicted"/>
<evidence type="ECO:0000313" key="5">
    <source>
        <dbReference type="Proteomes" id="UP000525652"/>
    </source>
</evidence>
<evidence type="ECO:0000256" key="1">
    <source>
        <dbReference type="ARBA" id="ARBA00022553"/>
    </source>
</evidence>
<dbReference type="Proteomes" id="UP000525652">
    <property type="component" value="Unassembled WGS sequence"/>
</dbReference>
<organism evidence="4 5">
    <name type="scientific">Puniceicoccus vermicola</name>
    <dbReference type="NCBI Taxonomy" id="388746"/>
    <lineage>
        <taxon>Bacteria</taxon>
        <taxon>Pseudomonadati</taxon>
        <taxon>Verrucomicrobiota</taxon>
        <taxon>Opitutia</taxon>
        <taxon>Puniceicoccales</taxon>
        <taxon>Puniceicoccaceae</taxon>
        <taxon>Puniceicoccus</taxon>
    </lineage>
</organism>
<keyword evidence="1 2" id="KW-0597">Phosphoprotein</keyword>
<feature type="modified residue" description="4-aspartylphosphate" evidence="2">
    <location>
        <position position="51"/>
    </location>
</feature>
<evidence type="ECO:0000256" key="2">
    <source>
        <dbReference type="PROSITE-ProRule" id="PRU00169"/>
    </source>
</evidence>
<sequence length="122" mass="14027">MNVLIIDDEENVLAVTALIVRTTGHRAYTAYNPQQADQILTEKKVHAIILDRMLGKTDGLDYMEELQARGSQIPVVIFTAHMSPNILPEAKRRGARHFIQKPFRPDQIRKTIRLVEKEHWGE</sequence>
<dbReference type="PROSITE" id="PS50110">
    <property type="entry name" value="RESPONSE_REGULATORY"/>
    <property type="match status" value="1"/>
</dbReference>
<dbReference type="GO" id="GO:0000160">
    <property type="term" value="P:phosphorelay signal transduction system"/>
    <property type="evidence" value="ECO:0007669"/>
    <property type="project" value="InterPro"/>
</dbReference>
<dbReference type="InterPro" id="IPR011006">
    <property type="entry name" value="CheY-like_superfamily"/>
</dbReference>
<dbReference type="SUPFAM" id="SSF52172">
    <property type="entry name" value="CheY-like"/>
    <property type="match status" value="1"/>
</dbReference>
<feature type="domain" description="Response regulatory" evidence="3">
    <location>
        <begin position="2"/>
        <end position="116"/>
    </location>
</feature>
<dbReference type="EMBL" id="JACHVA010000082">
    <property type="protein sequence ID" value="MBC2602233.1"/>
    <property type="molecule type" value="Genomic_DNA"/>
</dbReference>
<dbReference type="PANTHER" id="PTHR44591:SF3">
    <property type="entry name" value="RESPONSE REGULATORY DOMAIN-CONTAINING PROTEIN"/>
    <property type="match status" value="1"/>
</dbReference>
<protein>
    <submittedName>
        <fullName evidence="4">Response regulator</fullName>
    </submittedName>
</protein>
<dbReference type="Pfam" id="PF00072">
    <property type="entry name" value="Response_reg"/>
    <property type="match status" value="1"/>
</dbReference>
<evidence type="ECO:0000313" key="4">
    <source>
        <dbReference type="EMBL" id="MBC2602233.1"/>
    </source>
</evidence>
<dbReference type="CDD" id="cd00156">
    <property type="entry name" value="REC"/>
    <property type="match status" value="1"/>
</dbReference>
<dbReference type="RefSeq" id="WP_185692927.1">
    <property type="nucleotide sequence ID" value="NZ_JACHVA010000082.1"/>
</dbReference>
<reference evidence="4 5" key="1">
    <citation type="submission" date="2020-07" db="EMBL/GenBank/DDBJ databases">
        <authorList>
            <person name="Feng X."/>
        </authorList>
    </citation>
    <scope>NUCLEOTIDE SEQUENCE [LARGE SCALE GENOMIC DNA]</scope>
    <source>
        <strain evidence="4 5">JCM14086</strain>
    </source>
</reference>
<accession>A0A7X1B0D7</accession>
<dbReference type="SMART" id="SM00448">
    <property type="entry name" value="REC"/>
    <property type="match status" value="1"/>
</dbReference>